<name>V4ASN8_LOTGI</name>
<evidence type="ECO:0000313" key="2">
    <source>
        <dbReference type="Proteomes" id="UP000030746"/>
    </source>
</evidence>
<sequence length="219" mass="26744">MPCPLPEEISLEIRKIWKKRVPHHIMLQNADDCITFTNSRDITVQASNRNNFIEVWGKYGLMDDGSVHFLRCFVKEINRNIYIMRIPVSKDKKCHAQVDPELVELPENWSWNKKHILEEHYPYWFRYETFDNDECIFRSLYNGQYLLKQTDDFKSVEFLYVHEKETDYFKLPTYYFFRIFKYQPSIRYRLHPDLQNLLYHHLPRIISCLKGQNIQRRPT</sequence>
<dbReference type="Proteomes" id="UP000030746">
    <property type="component" value="Unassembled WGS sequence"/>
</dbReference>
<dbReference type="HOGENOM" id="CLU_1262820_0_0_1"/>
<dbReference type="CTD" id="20235822"/>
<reference evidence="1 2" key="1">
    <citation type="journal article" date="2013" name="Nature">
        <title>Insights into bilaterian evolution from three spiralian genomes.</title>
        <authorList>
            <person name="Simakov O."/>
            <person name="Marletaz F."/>
            <person name="Cho S.J."/>
            <person name="Edsinger-Gonzales E."/>
            <person name="Havlak P."/>
            <person name="Hellsten U."/>
            <person name="Kuo D.H."/>
            <person name="Larsson T."/>
            <person name="Lv J."/>
            <person name="Arendt D."/>
            <person name="Savage R."/>
            <person name="Osoegawa K."/>
            <person name="de Jong P."/>
            <person name="Grimwood J."/>
            <person name="Chapman J.A."/>
            <person name="Shapiro H."/>
            <person name="Aerts A."/>
            <person name="Otillar R.P."/>
            <person name="Terry A.Y."/>
            <person name="Boore J.L."/>
            <person name="Grigoriev I.V."/>
            <person name="Lindberg D.R."/>
            <person name="Seaver E.C."/>
            <person name="Weisblat D.A."/>
            <person name="Putnam N.H."/>
            <person name="Rokhsar D.S."/>
        </authorList>
    </citation>
    <scope>NUCLEOTIDE SEQUENCE [LARGE SCALE GENOMIC DNA]</scope>
</reference>
<evidence type="ECO:0000313" key="1">
    <source>
        <dbReference type="EMBL" id="ESO97850.1"/>
    </source>
</evidence>
<keyword evidence="2" id="KW-1185">Reference proteome</keyword>
<organism evidence="1 2">
    <name type="scientific">Lottia gigantea</name>
    <name type="common">Giant owl limpet</name>
    <dbReference type="NCBI Taxonomy" id="225164"/>
    <lineage>
        <taxon>Eukaryota</taxon>
        <taxon>Metazoa</taxon>
        <taxon>Spiralia</taxon>
        <taxon>Lophotrochozoa</taxon>
        <taxon>Mollusca</taxon>
        <taxon>Gastropoda</taxon>
        <taxon>Patellogastropoda</taxon>
        <taxon>Lottioidea</taxon>
        <taxon>Lottiidae</taxon>
        <taxon>Lottia</taxon>
    </lineage>
</organism>
<dbReference type="AlphaFoldDB" id="V4ASN8"/>
<protein>
    <submittedName>
        <fullName evidence="1">Uncharacterized protein</fullName>
    </submittedName>
</protein>
<proteinExistence type="predicted"/>
<dbReference type="GeneID" id="20235822"/>
<dbReference type="RefSeq" id="XP_009051691.1">
    <property type="nucleotide sequence ID" value="XM_009053443.1"/>
</dbReference>
<accession>V4ASN8</accession>
<dbReference type="KEGG" id="lgi:LOTGIDRAFT_152956"/>
<gene>
    <name evidence="1" type="ORF">LOTGIDRAFT_152956</name>
</gene>
<dbReference type="EMBL" id="KB201304">
    <property type="protein sequence ID" value="ESO97850.1"/>
    <property type="molecule type" value="Genomic_DNA"/>
</dbReference>